<accession>A0A915DI74</accession>
<feature type="region of interest" description="Disordered" evidence="1">
    <location>
        <begin position="1"/>
        <end position="70"/>
    </location>
</feature>
<reference evidence="3" key="1">
    <citation type="submission" date="2022-11" db="UniProtKB">
        <authorList>
            <consortium name="WormBaseParasite"/>
        </authorList>
    </citation>
    <scope>IDENTIFICATION</scope>
</reference>
<protein>
    <submittedName>
        <fullName evidence="3">Uncharacterized protein</fullName>
    </submittedName>
</protein>
<feature type="compositionally biased region" description="Polar residues" evidence="1">
    <location>
        <begin position="32"/>
        <end position="44"/>
    </location>
</feature>
<evidence type="ECO:0000313" key="2">
    <source>
        <dbReference type="Proteomes" id="UP000887574"/>
    </source>
</evidence>
<evidence type="ECO:0000313" key="3">
    <source>
        <dbReference type="WBParaSite" id="jg20195"/>
    </source>
</evidence>
<sequence>MVSKNTSNQKQASTATVPRLIPRKQVPRLGSLTRSGRKTNSWTGTCRIGSSPSGNPSPSVGRPPSPTTLKWQDLLSQNPPGCVNPPPTAQAEARAPPVSRLHFNVMSSMPHNRPRTWEELQIRYREHPEAFHAGKCQSTTSRSSTVDGGKSMNGWCREMGLGTEGCLSHNKARMSWIGSVTP</sequence>
<feature type="compositionally biased region" description="Low complexity" evidence="1">
    <location>
        <begin position="49"/>
        <end position="60"/>
    </location>
</feature>
<dbReference type="WBParaSite" id="jg20195">
    <property type="protein sequence ID" value="jg20195"/>
    <property type="gene ID" value="jg20195"/>
</dbReference>
<proteinExistence type="predicted"/>
<organism evidence="2 3">
    <name type="scientific">Ditylenchus dipsaci</name>
    <dbReference type="NCBI Taxonomy" id="166011"/>
    <lineage>
        <taxon>Eukaryota</taxon>
        <taxon>Metazoa</taxon>
        <taxon>Ecdysozoa</taxon>
        <taxon>Nematoda</taxon>
        <taxon>Chromadorea</taxon>
        <taxon>Rhabditida</taxon>
        <taxon>Tylenchina</taxon>
        <taxon>Tylenchomorpha</taxon>
        <taxon>Sphaerularioidea</taxon>
        <taxon>Anguinidae</taxon>
        <taxon>Anguininae</taxon>
        <taxon>Ditylenchus</taxon>
    </lineage>
</organism>
<keyword evidence="2" id="KW-1185">Reference proteome</keyword>
<evidence type="ECO:0000256" key="1">
    <source>
        <dbReference type="SAM" id="MobiDB-lite"/>
    </source>
</evidence>
<feature type="compositionally biased region" description="Polar residues" evidence="1">
    <location>
        <begin position="1"/>
        <end position="16"/>
    </location>
</feature>
<name>A0A915DI74_9BILA</name>
<dbReference type="AlphaFoldDB" id="A0A915DI74"/>
<dbReference type="Proteomes" id="UP000887574">
    <property type="component" value="Unplaced"/>
</dbReference>